<feature type="region of interest" description="Disordered" evidence="1">
    <location>
        <begin position="28"/>
        <end position="66"/>
    </location>
</feature>
<proteinExistence type="predicted"/>
<evidence type="ECO:0000256" key="1">
    <source>
        <dbReference type="SAM" id="MobiDB-lite"/>
    </source>
</evidence>
<accession>B0Y1Y3</accession>
<evidence type="ECO:0000313" key="3">
    <source>
        <dbReference type="Proteomes" id="UP000001699"/>
    </source>
</evidence>
<protein>
    <submittedName>
        <fullName evidence="2">Uncharacterized protein</fullName>
    </submittedName>
</protein>
<organism evidence="2 3">
    <name type="scientific">Aspergillus fumigatus (strain CBS 144.89 / FGSC A1163 / CEA10)</name>
    <name type="common">Neosartorya fumigata</name>
    <dbReference type="NCBI Taxonomy" id="451804"/>
    <lineage>
        <taxon>Eukaryota</taxon>
        <taxon>Fungi</taxon>
        <taxon>Dikarya</taxon>
        <taxon>Ascomycota</taxon>
        <taxon>Pezizomycotina</taxon>
        <taxon>Eurotiomycetes</taxon>
        <taxon>Eurotiomycetidae</taxon>
        <taxon>Eurotiales</taxon>
        <taxon>Aspergillaceae</taxon>
        <taxon>Aspergillus</taxon>
        <taxon>Aspergillus subgen. Fumigati</taxon>
    </lineage>
</organism>
<dbReference type="EMBL" id="DS499597">
    <property type="protein sequence ID" value="EDP51023.1"/>
    <property type="molecule type" value="Genomic_DNA"/>
</dbReference>
<gene>
    <name evidence="2" type="ORF">AFUB_050250</name>
</gene>
<dbReference type="HOGENOM" id="CLU_2637621_0_0_1"/>
<name>B0Y1Y3_ASPFC</name>
<reference evidence="2 3" key="1">
    <citation type="journal article" date="2008" name="PLoS Genet.">
        <title>Genomic islands in the pathogenic filamentous fungus Aspergillus fumigatus.</title>
        <authorList>
            <person name="Fedorova N.D."/>
            <person name="Khaldi N."/>
            <person name="Joardar V.S."/>
            <person name="Maiti R."/>
            <person name="Amedeo P."/>
            <person name="Anderson M.J."/>
            <person name="Crabtree J."/>
            <person name="Silva J.C."/>
            <person name="Badger J.H."/>
            <person name="Albarraq A."/>
            <person name="Angiuoli S."/>
            <person name="Bussey H."/>
            <person name="Bowyer P."/>
            <person name="Cotty P.J."/>
            <person name="Dyer P.S."/>
            <person name="Egan A."/>
            <person name="Galens K."/>
            <person name="Fraser-Liggett C.M."/>
            <person name="Haas B.J."/>
            <person name="Inman J.M."/>
            <person name="Kent R."/>
            <person name="Lemieux S."/>
            <person name="Malavazi I."/>
            <person name="Orvis J."/>
            <person name="Roemer T."/>
            <person name="Ronning C.M."/>
            <person name="Sundaram J.P."/>
            <person name="Sutton G."/>
            <person name="Turner G."/>
            <person name="Venter J.C."/>
            <person name="White O.R."/>
            <person name="Whitty B.R."/>
            <person name="Youngman P."/>
            <person name="Wolfe K.H."/>
            <person name="Goldman G.H."/>
            <person name="Wortman J.R."/>
            <person name="Jiang B."/>
            <person name="Denning D.W."/>
            <person name="Nierman W.C."/>
        </authorList>
    </citation>
    <scope>NUCLEOTIDE SEQUENCE [LARGE SCALE GENOMIC DNA]</scope>
    <source>
        <strain evidence="3">CBS 144.89 / FGSC A1163 / CEA10</strain>
    </source>
</reference>
<sequence length="77" mass="8979">MRIHPVPVPLRILIHVPSTKICTRRMTRTRAWKRPRRRSSHQKRNVSRWNPPAQRIPQSRILGPPSGQFGLLDVGLD</sequence>
<dbReference type="VEuPathDB" id="FungiDB:AFUB_050250"/>
<evidence type="ECO:0000313" key="2">
    <source>
        <dbReference type="EMBL" id="EDP51023.1"/>
    </source>
</evidence>
<keyword evidence="3" id="KW-1185">Reference proteome</keyword>
<feature type="compositionally biased region" description="Basic residues" evidence="1">
    <location>
        <begin position="28"/>
        <end position="46"/>
    </location>
</feature>
<dbReference type="Proteomes" id="UP000001699">
    <property type="component" value="Unassembled WGS sequence"/>
</dbReference>
<dbReference type="AlphaFoldDB" id="B0Y1Y3"/>